<organism evidence="1 2">
    <name type="scientific">Flavivirga aquimarina</name>
    <dbReference type="NCBI Taxonomy" id="2027862"/>
    <lineage>
        <taxon>Bacteria</taxon>
        <taxon>Pseudomonadati</taxon>
        <taxon>Bacteroidota</taxon>
        <taxon>Flavobacteriia</taxon>
        <taxon>Flavobacteriales</taxon>
        <taxon>Flavobacteriaceae</taxon>
        <taxon>Flavivirga</taxon>
    </lineage>
</organism>
<name>A0ABT8WC68_9FLAO</name>
<evidence type="ECO:0000313" key="2">
    <source>
        <dbReference type="Proteomes" id="UP001176883"/>
    </source>
</evidence>
<dbReference type="EMBL" id="JAUOEK010000131">
    <property type="protein sequence ID" value="MDO5970753.1"/>
    <property type="molecule type" value="Genomic_DNA"/>
</dbReference>
<proteinExistence type="predicted"/>
<protein>
    <recommendedName>
        <fullName evidence="3">TPM domain-containing protein</fullName>
    </recommendedName>
</protein>
<dbReference type="Proteomes" id="UP001176883">
    <property type="component" value="Unassembled WGS sequence"/>
</dbReference>
<gene>
    <name evidence="1" type="ORF">Q4Q35_13125</name>
</gene>
<reference evidence="1" key="1">
    <citation type="submission" date="2023-07" db="EMBL/GenBank/DDBJ databases">
        <title>Two novel species in the genus Flavivirga.</title>
        <authorList>
            <person name="Kwon K."/>
        </authorList>
    </citation>
    <scope>NUCLEOTIDE SEQUENCE</scope>
    <source>
        <strain evidence="1">KCTC 52353</strain>
    </source>
</reference>
<evidence type="ECO:0000313" key="1">
    <source>
        <dbReference type="EMBL" id="MDO5970753.1"/>
    </source>
</evidence>
<accession>A0ABT8WC68</accession>
<evidence type="ECO:0008006" key="3">
    <source>
        <dbReference type="Google" id="ProtNLM"/>
    </source>
</evidence>
<dbReference type="PROSITE" id="PS51257">
    <property type="entry name" value="PROKAR_LIPOPROTEIN"/>
    <property type="match status" value="1"/>
</dbReference>
<comment type="caution">
    <text evidence="1">The sequence shown here is derived from an EMBL/GenBank/DDBJ whole genome shotgun (WGS) entry which is preliminary data.</text>
</comment>
<sequence>MRINHVIIVSLCIISLSCITKLNTDINQDLVKDNNVFSNKALELTITNMLNHNKNLLTKVNNLCIQEEKLFFFYSKDECTTCIDNALTDIYELAKKANDSKIIIITPGLDEKQNNLLFRRYDGYLIFISGTQNIWDKYALEIKNNLALFFTMTPKMNISSSYVFKMHKKNENKSFFEYIKKRFND</sequence>
<dbReference type="RefSeq" id="WP_303278450.1">
    <property type="nucleotide sequence ID" value="NZ_JAUOEK010000131.1"/>
</dbReference>
<keyword evidence="2" id="KW-1185">Reference proteome</keyword>